<dbReference type="EMBL" id="BDUD01000001">
    <property type="protein sequence ID" value="GBG17193.1"/>
    <property type="molecule type" value="Genomic_DNA"/>
</dbReference>
<accession>A0A2R5FLS1</accession>
<feature type="region of interest" description="Disordered" evidence="5">
    <location>
        <begin position="211"/>
        <end position="231"/>
    </location>
</feature>
<dbReference type="GO" id="GO:0032196">
    <property type="term" value="P:transposition"/>
    <property type="evidence" value="ECO:0007669"/>
    <property type="project" value="UniProtKB-KW"/>
</dbReference>
<evidence type="ECO:0000256" key="1">
    <source>
        <dbReference type="ARBA" id="ARBA00008761"/>
    </source>
</evidence>
<comment type="caution">
    <text evidence="8">The sequence shown here is derived from an EMBL/GenBank/DDBJ whole genome shotgun (WGS) entry which is preliminary data.</text>
</comment>
<dbReference type="RefSeq" id="WP_109007436.1">
    <property type="nucleotide sequence ID" value="NZ_BDUD01000001.1"/>
</dbReference>
<sequence length="392" mass="44835">MLVLEAKLKGKESQYSLLDEAIKTALFIRNKALRHWIDNKNVGKNDLQKLCAVLAKEFDFADKLNSMARQASADRAWCAIKRFYDNCKTKKPGKKGYPRFKKRGHSVEYKTSGWAISADKKYITFTDGFKAGRFKLVGTRDLSFYSTKQIKRIRVVKRADGYYCQFCVDVERKEQHQHNSKQLGIDVGLEFFYTDSDGKTVENPRLLRKSEKSLKRKQRKASKCKKGSSNRRKAVRKLAKKHLKVSRQRKDFAVKTARTLVQSSDLVVYEDLQVRNMVKNHRLAKSISDASWSLFTDWVDYYAKVFDTWAIAVAPHYTSQDCFVCGTRVKKSLSTRTHRCNCCGTVMHRDLNAAKQILAKGIKNTVGHTEINASGQTNLYLGGETPLDKLTG</sequence>
<dbReference type="AlphaFoldDB" id="A0A2R5FLS1"/>
<dbReference type="InterPro" id="IPR010095">
    <property type="entry name" value="Cas12f1-like_TNB"/>
</dbReference>
<dbReference type="NCBIfam" id="NF040570">
    <property type="entry name" value="guided_TnpB"/>
    <property type="match status" value="1"/>
</dbReference>
<dbReference type="OrthoDB" id="442016at2"/>
<dbReference type="Pfam" id="PF01385">
    <property type="entry name" value="OrfB_IS605"/>
    <property type="match status" value="1"/>
</dbReference>
<evidence type="ECO:0000256" key="3">
    <source>
        <dbReference type="ARBA" id="ARBA00023125"/>
    </source>
</evidence>
<keyword evidence="2" id="KW-0815">Transposition</keyword>
<evidence type="ECO:0000256" key="4">
    <source>
        <dbReference type="ARBA" id="ARBA00023172"/>
    </source>
</evidence>
<reference evidence="8 9" key="1">
    <citation type="submission" date="2017-06" db="EMBL/GenBank/DDBJ databases">
        <title>Genome sequencing of cyanobaciteial culture collection at National Institute for Environmental Studies (NIES).</title>
        <authorList>
            <person name="Hirose Y."/>
            <person name="Shimura Y."/>
            <person name="Fujisawa T."/>
            <person name="Nakamura Y."/>
            <person name="Kawachi M."/>
        </authorList>
    </citation>
    <scope>NUCLEOTIDE SEQUENCE [LARGE SCALE GENOMIC DNA]</scope>
    <source>
        <strain evidence="8 9">NIES-4072</strain>
    </source>
</reference>
<evidence type="ECO:0000313" key="8">
    <source>
        <dbReference type="EMBL" id="GBG17193.1"/>
    </source>
</evidence>
<dbReference type="GO" id="GO:0006310">
    <property type="term" value="P:DNA recombination"/>
    <property type="evidence" value="ECO:0007669"/>
    <property type="project" value="UniProtKB-KW"/>
</dbReference>
<feature type="compositionally biased region" description="Basic residues" evidence="5">
    <location>
        <begin position="214"/>
        <end position="231"/>
    </location>
</feature>
<keyword evidence="4" id="KW-0233">DNA recombination</keyword>
<evidence type="ECO:0000313" key="9">
    <source>
        <dbReference type="Proteomes" id="UP000245124"/>
    </source>
</evidence>
<feature type="domain" description="Probable transposase IS891/IS1136/IS1341" evidence="6">
    <location>
        <begin position="165"/>
        <end position="280"/>
    </location>
</feature>
<dbReference type="InterPro" id="IPR001959">
    <property type="entry name" value="Transposase"/>
</dbReference>
<evidence type="ECO:0000256" key="2">
    <source>
        <dbReference type="ARBA" id="ARBA00022578"/>
    </source>
</evidence>
<name>A0A2R5FLS1_NOSCO</name>
<proteinExistence type="inferred from homology"/>
<feature type="domain" description="Cas12f1-like TNB" evidence="7">
    <location>
        <begin position="292"/>
        <end position="357"/>
    </location>
</feature>
<evidence type="ECO:0000256" key="5">
    <source>
        <dbReference type="SAM" id="MobiDB-lite"/>
    </source>
</evidence>
<dbReference type="Pfam" id="PF07282">
    <property type="entry name" value="Cas12f1-like_TNB"/>
    <property type="match status" value="1"/>
</dbReference>
<protein>
    <submittedName>
        <fullName evidence="8">Transposase</fullName>
    </submittedName>
</protein>
<comment type="similarity">
    <text evidence="1">In the C-terminal section; belongs to the transposase 35 family.</text>
</comment>
<keyword evidence="3" id="KW-0238">DNA-binding</keyword>
<gene>
    <name evidence="8" type="ORF">NIES4072_08420</name>
</gene>
<organism evidence="8 9">
    <name type="scientific">Nostoc commune NIES-4072</name>
    <dbReference type="NCBI Taxonomy" id="2005467"/>
    <lineage>
        <taxon>Bacteria</taxon>
        <taxon>Bacillati</taxon>
        <taxon>Cyanobacteriota</taxon>
        <taxon>Cyanophyceae</taxon>
        <taxon>Nostocales</taxon>
        <taxon>Nostocaceae</taxon>
        <taxon>Nostoc</taxon>
    </lineage>
</organism>
<evidence type="ECO:0000259" key="6">
    <source>
        <dbReference type="Pfam" id="PF01385"/>
    </source>
</evidence>
<evidence type="ECO:0000259" key="7">
    <source>
        <dbReference type="Pfam" id="PF07282"/>
    </source>
</evidence>
<dbReference type="GO" id="GO:0003677">
    <property type="term" value="F:DNA binding"/>
    <property type="evidence" value="ECO:0007669"/>
    <property type="project" value="UniProtKB-KW"/>
</dbReference>
<dbReference type="Proteomes" id="UP000245124">
    <property type="component" value="Unassembled WGS sequence"/>
</dbReference>
<keyword evidence="9" id="KW-1185">Reference proteome</keyword>